<proteinExistence type="predicted"/>
<evidence type="ECO:0000256" key="1">
    <source>
        <dbReference type="ARBA" id="ARBA00023186"/>
    </source>
</evidence>
<protein>
    <submittedName>
        <fullName evidence="2">Uncharacterized protein</fullName>
    </submittedName>
</protein>
<dbReference type="PANTHER" id="PTHR45168:SF4">
    <property type="entry name" value="SIMILAR TO DNAJ HOMOLOG SUBFAMILY B MEMBER 6 (HEAT SHOCK PROTEIN J2) (HSJ-2) (MRJ) (MDJ4)"/>
    <property type="match status" value="1"/>
</dbReference>
<dbReference type="Ensembl" id="ENSCCNT00000036268.1">
    <property type="protein sequence ID" value="ENSCCNP00000028729.1"/>
    <property type="gene ID" value="ENSCCNG00000027642.1"/>
</dbReference>
<organism evidence="2">
    <name type="scientific">Castor canadensis</name>
    <name type="common">American beaver</name>
    <dbReference type="NCBI Taxonomy" id="51338"/>
    <lineage>
        <taxon>Eukaryota</taxon>
        <taxon>Metazoa</taxon>
        <taxon>Chordata</taxon>
        <taxon>Craniata</taxon>
        <taxon>Vertebrata</taxon>
        <taxon>Euteleostomi</taxon>
        <taxon>Mammalia</taxon>
        <taxon>Eutheria</taxon>
        <taxon>Euarchontoglires</taxon>
        <taxon>Glires</taxon>
        <taxon>Rodentia</taxon>
        <taxon>Castorimorpha</taxon>
        <taxon>Castoridae</taxon>
        <taxon>Castor</taxon>
    </lineage>
</organism>
<dbReference type="GO" id="GO:0030544">
    <property type="term" value="F:Hsp70 protein binding"/>
    <property type="evidence" value="ECO:0007669"/>
    <property type="project" value="InterPro"/>
</dbReference>
<accession>A0A8C0XKI7</accession>
<dbReference type="GO" id="GO:0051082">
    <property type="term" value="F:unfolded protein binding"/>
    <property type="evidence" value="ECO:0007669"/>
    <property type="project" value="InterPro"/>
</dbReference>
<sequence length="52" mass="6206">VGNFKSKIINDRKITTKRIVRNRKERVEVEQDGQFRSLMINGKEQLLYLTNK</sequence>
<dbReference type="PANTHER" id="PTHR45168">
    <property type="entry name" value="DNAJ HOMOLOG SUBFAMILY B MEMBER 2"/>
    <property type="match status" value="1"/>
</dbReference>
<name>A0A8C0XKI7_CASCN</name>
<reference evidence="2" key="1">
    <citation type="submission" date="2023-09" db="UniProtKB">
        <authorList>
            <consortium name="Ensembl"/>
        </authorList>
    </citation>
    <scope>IDENTIFICATION</scope>
</reference>
<evidence type="ECO:0000313" key="2">
    <source>
        <dbReference type="Ensembl" id="ENSCCNP00000028729.1"/>
    </source>
</evidence>
<dbReference type="InterPro" id="IPR043183">
    <property type="entry name" value="DNJB2/6-like"/>
</dbReference>
<keyword evidence="1" id="KW-0143">Chaperone</keyword>
<dbReference type="AlphaFoldDB" id="A0A8C0XKI7"/>